<evidence type="ECO:0000256" key="1">
    <source>
        <dbReference type="SAM" id="SignalP"/>
    </source>
</evidence>
<reference evidence="2 3" key="1">
    <citation type="submission" date="2020-05" db="EMBL/GenBank/DDBJ databases">
        <title>Azospirillum oleiclasticum sp. nov, a nitrogen-fixing and heavy crude oil-emulsifying bacterium isolated from the crude oil of Yumen Oilfield.</title>
        <authorList>
            <person name="Wu D."/>
            <person name="Cai M."/>
            <person name="Zhang X."/>
        </authorList>
    </citation>
    <scope>NUCLEOTIDE SEQUENCE [LARGE SCALE GENOMIC DNA]</scope>
    <source>
        <strain evidence="2 3">ROY-1-1-2</strain>
    </source>
</reference>
<protein>
    <submittedName>
        <fullName evidence="2">DUF1302 family protein</fullName>
    </submittedName>
</protein>
<feature type="signal peptide" evidence="1">
    <location>
        <begin position="1"/>
        <end position="24"/>
    </location>
</feature>
<evidence type="ECO:0000313" key="3">
    <source>
        <dbReference type="Proteomes" id="UP000584642"/>
    </source>
</evidence>
<keyword evidence="1" id="KW-0732">Signal</keyword>
<organism evidence="2 3">
    <name type="scientific">Azospirillum oleiclasticum</name>
    <dbReference type="NCBI Taxonomy" id="2735135"/>
    <lineage>
        <taxon>Bacteria</taxon>
        <taxon>Pseudomonadati</taxon>
        <taxon>Pseudomonadota</taxon>
        <taxon>Alphaproteobacteria</taxon>
        <taxon>Rhodospirillales</taxon>
        <taxon>Azospirillaceae</taxon>
        <taxon>Azospirillum</taxon>
    </lineage>
</organism>
<dbReference type="RefSeq" id="WP_180284783.1">
    <property type="nucleotide sequence ID" value="NZ_JABFDB010000023.1"/>
</dbReference>
<dbReference type="Proteomes" id="UP000584642">
    <property type="component" value="Unassembled WGS sequence"/>
</dbReference>
<feature type="chain" id="PRO_5045972109" evidence="1">
    <location>
        <begin position="25"/>
        <end position="584"/>
    </location>
</feature>
<keyword evidence="3" id="KW-1185">Reference proteome</keyword>
<gene>
    <name evidence="2" type="ORF">HND93_25150</name>
</gene>
<dbReference type="EMBL" id="JABFDB010000023">
    <property type="protein sequence ID" value="NYZ23008.1"/>
    <property type="molecule type" value="Genomic_DNA"/>
</dbReference>
<accession>A0ABX2TFH9</accession>
<dbReference type="Pfam" id="PF06980">
    <property type="entry name" value="DUF1302"/>
    <property type="match status" value="1"/>
</dbReference>
<dbReference type="InterPro" id="IPR010727">
    <property type="entry name" value="DUF1302"/>
</dbReference>
<evidence type="ECO:0000313" key="2">
    <source>
        <dbReference type="EMBL" id="NYZ23008.1"/>
    </source>
</evidence>
<comment type="caution">
    <text evidence="2">The sequence shown here is derived from an EMBL/GenBank/DDBJ whole genome shotgun (WGS) entry which is preliminary data.</text>
</comment>
<proteinExistence type="predicted"/>
<sequence length="584" mass="63878">MRRAISSVLLGTALAGGGGTLALAETNVTVQGFIRQELAPAVTGDRNPYNQGGNPYNNNPQAINTWFGPAIGNRTIDSSDSPINWMATRLETDISAQFTDSLKGFVRVRALYAPQVYDEPVGYSMFKTGYYHGNSATPFEIAGKTGMADLPAAYLDYSEGPLWVRAGNQQIAWGESLFFRVLDVPNGLDLRRHLIFEPVAEEFSDKRVAMPAVRGSFRFGENVEFEAFTQMFNPSILPPANSPYNLIPSQFTVHDDYRASDSYPNFGGRLQMHFGDLSVQLLGVRRKNPDGVFQWTQSGVNRGLPGAGGIGGDVLATTPFEVSSTGVCSAQEWFHYAGLVRLNGVTAVNSAVTGDFASAQSLGATTVSSYTEAAEQLNTFFNLAGGCMRGHIRRSYPLENIFGAGANYTVTAEPGSFLDQLIIRGEVSYTPNKSFTNPSLGAPIVRDEVAASLNFEKYHRFSDDFPATYMVLQYLYKSKSDLFGRYLGGFGGDESKTPTGDHSFHALAFAVQQPFPNLIWRADLSILADLEGGVMVQPALRWKPSADWQVDGYATLFHSAENNRNAIDTVNWASEIGLRFTRLF</sequence>
<name>A0ABX2TFH9_9PROT</name>